<reference evidence="2" key="2">
    <citation type="submission" date="2015-06" db="UniProtKB">
        <authorList>
            <consortium name="EnsemblPlants"/>
        </authorList>
    </citation>
    <scope>IDENTIFICATION</scope>
    <source>
        <strain evidence="2">cv. Heinz 1706</strain>
    </source>
</reference>
<sequence>MVPKKCATSSKCDDNGSSSRRVRTSRAAYRNMIRHSKQSYVLVF</sequence>
<dbReference type="Proteomes" id="UP000004994">
    <property type="component" value="Chromosome 5"/>
</dbReference>
<dbReference type="AlphaFoldDB" id="K4C075"/>
<keyword evidence="3" id="KW-1185">Reference proteome</keyword>
<accession>K4C075</accession>
<protein>
    <submittedName>
        <fullName evidence="2">Uncharacterized protein</fullName>
    </submittedName>
</protein>
<reference evidence="2" key="1">
    <citation type="journal article" date="2012" name="Nature">
        <title>The tomato genome sequence provides insights into fleshy fruit evolution.</title>
        <authorList>
            <consortium name="Tomato Genome Consortium"/>
        </authorList>
    </citation>
    <scope>NUCLEOTIDE SEQUENCE [LARGE SCALE GENOMIC DNA]</scope>
    <source>
        <strain evidence="2">cv. Heinz 1706</strain>
    </source>
</reference>
<organism evidence="2">
    <name type="scientific">Solanum lycopersicum</name>
    <name type="common">Tomato</name>
    <name type="synonym">Lycopersicon esculentum</name>
    <dbReference type="NCBI Taxonomy" id="4081"/>
    <lineage>
        <taxon>Eukaryota</taxon>
        <taxon>Viridiplantae</taxon>
        <taxon>Streptophyta</taxon>
        <taxon>Embryophyta</taxon>
        <taxon>Tracheophyta</taxon>
        <taxon>Spermatophyta</taxon>
        <taxon>Magnoliopsida</taxon>
        <taxon>eudicotyledons</taxon>
        <taxon>Gunneridae</taxon>
        <taxon>Pentapetalae</taxon>
        <taxon>asterids</taxon>
        <taxon>lamiids</taxon>
        <taxon>Solanales</taxon>
        <taxon>Solanaceae</taxon>
        <taxon>Solanoideae</taxon>
        <taxon>Solaneae</taxon>
        <taxon>Solanum</taxon>
        <taxon>Solanum subgen. Lycopersicon</taxon>
    </lineage>
</organism>
<evidence type="ECO:0000256" key="1">
    <source>
        <dbReference type="SAM" id="MobiDB-lite"/>
    </source>
</evidence>
<name>K4C075_SOLLC</name>
<evidence type="ECO:0000313" key="3">
    <source>
        <dbReference type="Proteomes" id="UP000004994"/>
    </source>
</evidence>
<dbReference type="HOGENOM" id="CLU_3225617_0_0_1"/>
<evidence type="ECO:0000313" key="2">
    <source>
        <dbReference type="EnsemblPlants" id="Solyc05g039940.2.1"/>
    </source>
</evidence>
<dbReference type="EnsemblPlants" id="Solyc05g039940.2.1">
    <property type="protein sequence ID" value="Solyc05g039940.2.1"/>
    <property type="gene ID" value="Solyc05g039940.2"/>
</dbReference>
<dbReference type="PaxDb" id="4081-Solyc05g039940.2.1"/>
<dbReference type="InParanoid" id="K4C075"/>
<dbReference type="Gramene" id="Solyc05g039940.2.1">
    <property type="protein sequence ID" value="Solyc05g039940.2.1"/>
    <property type="gene ID" value="Solyc05g039940.2"/>
</dbReference>
<proteinExistence type="predicted"/>
<feature type="region of interest" description="Disordered" evidence="1">
    <location>
        <begin position="1"/>
        <end position="23"/>
    </location>
</feature>